<dbReference type="EMBL" id="CH902618">
    <property type="protein sequence ID" value="KPU77929.1"/>
    <property type="molecule type" value="Genomic_DNA"/>
</dbReference>
<sequence length="426" mass="49174">MAGWRESRGAKRSLKLLYQPKSYEAPELILVCRFVRDRPEDYTDSDEYGLHTNETDIYFNNIMSEYRRANCLPKGLSKTGMNKFSQLILRWTNEVKQMFLNPKLFIVVDEDIRGRSFKVNFGSMQGWCNGTDDEPSAPRFSTTTTAKPDIQISPDVCYEESVVGRWLVPETKGLRQLEKLFKRYPEFLEKLHKYTKLNCCPYGAIRDRIEIINDGIDFLHELQGIESFSKAEYSGVPRASIENKTNIFDPIKENLANSDEILSRTKSLIGLEDVQLQKLESSCGKSCHTNKKKIIQDLNTKMDALNRKYGEINALVNLNWSKLNKSLEEVSLRVNEMPDIIANMDKIKKPIPRSIKRASLKSYLGRIELAQKHLRDLNEAIARMEQNAEDCIYECDLGELPTIAQLFSRIKVLREKLKKTLKPKKN</sequence>
<accession>A0A0P8XTL8</accession>
<keyword evidence="3" id="KW-1185">Reference proteome</keyword>
<dbReference type="InParanoid" id="A0A0P8XTL8"/>
<organism evidence="2 3">
    <name type="scientific">Drosophila ananassae</name>
    <name type="common">Fruit fly</name>
    <dbReference type="NCBI Taxonomy" id="7217"/>
    <lineage>
        <taxon>Eukaryota</taxon>
        <taxon>Metazoa</taxon>
        <taxon>Ecdysozoa</taxon>
        <taxon>Arthropoda</taxon>
        <taxon>Hexapoda</taxon>
        <taxon>Insecta</taxon>
        <taxon>Pterygota</taxon>
        <taxon>Neoptera</taxon>
        <taxon>Endopterygota</taxon>
        <taxon>Diptera</taxon>
        <taxon>Brachycera</taxon>
        <taxon>Muscomorpha</taxon>
        <taxon>Ephydroidea</taxon>
        <taxon>Drosophilidae</taxon>
        <taxon>Drosophila</taxon>
        <taxon>Sophophora</taxon>
    </lineage>
</organism>
<evidence type="ECO:0000313" key="2">
    <source>
        <dbReference type="EMBL" id="KPU77929.1"/>
    </source>
</evidence>
<dbReference type="AlphaFoldDB" id="A0A0P8XTL8"/>
<dbReference type="SMR" id="A0A0P8XTL8"/>
<evidence type="ECO:0000313" key="3">
    <source>
        <dbReference type="Proteomes" id="UP000007801"/>
    </source>
</evidence>
<reference evidence="2 3" key="1">
    <citation type="journal article" date="2007" name="Nature">
        <title>Evolution of genes and genomes on the Drosophila phylogeny.</title>
        <authorList>
            <consortium name="Drosophila 12 Genomes Consortium"/>
            <person name="Clark A.G."/>
            <person name="Eisen M.B."/>
            <person name="Smith D.R."/>
            <person name="Bergman C.M."/>
            <person name="Oliver B."/>
            <person name="Markow T.A."/>
            <person name="Kaufman T.C."/>
            <person name="Kellis M."/>
            <person name="Gelbart W."/>
            <person name="Iyer V.N."/>
            <person name="Pollard D.A."/>
            <person name="Sackton T.B."/>
            <person name="Larracuente A.M."/>
            <person name="Singh N.D."/>
            <person name="Abad J.P."/>
            <person name="Abt D.N."/>
            <person name="Adryan B."/>
            <person name="Aguade M."/>
            <person name="Akashi H."/>
            <person name="Anderson W.W."/>
            <person name="Aquadro C.F."/>
            <person name="Ardell D.H."/>
            <person name="Arguello R."/>
            <person name="Artieri C.G."/>
            <person name="Barbash D.A."/>
            <person name="Barker D."/>
            <person name="Barsanti P."/>
            <person name="Batterham P."/>
            <person name="Batzoglou S."/>
            <person name="Begun D."/>
            <person name="Bhutkar A."/>
            <person name="Blanco E."/>
            <person name="Bosak S.A."/>
            <person name="Bradley R.K."/>
            <person name="Brand A.D."/>
            <person name="Brent M.R."/>
            <person name="Brooks A.N."/>
            <person name="Brown R.H."/>
            <person name="Butlin R.K."/>
            <person name="Caggese C."/>
            <person name="Calvi B.R."/>
            <person name="Bernardo de Carvalho A."/>
            <person name="Caspi A."/>
            <person name="Castrezana S."/>
            <person name="Celniker S.E."/>
            <person name="Chang J.L."/>
            <person name="Chapple C."/>
            <person name="Chatterji S."/>
            <person name="Chinwalla A."/>
            <person name="Civetta A."/>
            <person name="Clifton S.W."/>
            <person name="Comeron J.M."/>
            <person name="Costello J.C."/>
            <person name="Coyne J.A."/>
            <person name="Daub J."/>
            <person name="David R.G."/>
            <person name="Delcher A.L."/>
            <person name="Delehaunty K."/>
            <person name="Do C.B."/>
            <person name="Ebling H."/>
            <person name="Edwards K."/>
            <person name="Eickbush T."/>
            <person name="Evans J.D."/>
            <person name="Filipski A."/>
            <person name="Findeiss S."/>
            <person name="Freyhult E."/>
            <person name="Fulton L."/>
            <person name="Fulton R."/>
            <person name="Garcia A.C."/>
            <person name="Gardiner A."/>
            <person name="Garfield D.A."/>
            <person name="Garvin B.E."/>
            <person name="Gibson G."/>
            <person name="Gilbert D."/>
            <person name="Gnerre S."/>
            <person name="Godfrey J."/>
            <person name="Good R."/>
            <person name="Gotea V."/>
            <person name="Gravely B."/>
            <person name="Greenberg A.J."/>
            <person name="Griffiths-Jones S."/>
            <person name="Gross S."/>
            <person name="Guigo R."/>
            <person name="Gustafson E.A."/>
            <person name="Haerty W."/>
            <person name="Hahn M.W."/>
            <person name="Halligan D.L."/>
            <person name="Halpern A.L."/>
            <person name="Halter G.M."/>
            <person name="Han M.V."/>
            <person name="Heger A."/>
            <person name="Hillier L."/>
            <person name="Hinrichs A.S."/>
            <person name="Holmes I."/>
            <person name="Hoskins R.A."/>
            <person name="Hubisz M.J."/>
            <person name="Hultmark D."/>
            <person name="Huntley M.A."/>
            <person name="Jaffe D.B."/>
            <person name="Jagadeeshan S."/>
            <person name="Jeck W.R."/>
            <person name="Johnson J."/>
            <person name="Jones C.D."/>
            <person name="Jordan W.C."/>
            <person name="Karpen G.H."/>
            <person name="Kataoka E."/>
            <person name="Keightley P.D."/>
            <person name="Kheradpour P."/>
            <person name="Kirkness E.F."/>
            <person name="Koerich L.B."/>
            <person name="Kristiansen K."/>
            <person name="Kudrna D."/>
            <person name="Kulathinal R.J."/>
            <person name="Kumar S."/>
            <person name="Kwok R."/>
            <person name="Lander E."/>
            <person name="Langley C.H."/>
            <person name="Lapoint R."/>
            <person name="Lazzaro B.P."/>
            <person name="Lee S.J."/>
            <person name="Levesque L."/>
            <person name="Li R."/>
            <person name="Lin C.F."/>
            <person name="Lin M.F."/>
            <person name="Lindblad-Toh K."/>
            <person name="Llopart A."/>
            <person name="Long M."/>
            <person name="Low L."/>
            <person name="Lozovsky E."/>
            <person name="Lu J."/>
            <person name="Luo M."/>
            <person name="Machado C.A."/>
            <person name="Makalowski W."/>
            <person name="Marzo M."/>
            <person name="Matsuda M."/>
            <person name="Matzkin L."/>
            <person name="McAllister B."/>
            <person name="McBride C.S."/>
            <person name="McKernan B."/>
            <person name="McKernan K."/>
            <person name="Mendez-Lago M."/>
            <person name="Minx P."/>
            <person name="Mollenhauer M.U."/>
            <person name="Montooth K."/>
            <person name="Mount S.M."/>
            <person name="Mu X."/>
            <person name="Myers E."/>
            <person name="Negre B."/>
            <person name="Newfeld S."/>
            <person name="Nielsen R."/>
            <person name="Noor M.A."/>
            <person name="O'Grady P."/>
            <person name="Pachter L."/>
            <person name="Papaceit M."/>
            <person name="Parisi M.J."/>
            <person name="Parisi M."/>
            <person name="Parts L."/>
            <person name="Pedersen J.S."/>
            <person name="Pesole G."/>
            <person name="Phillippy A.M."/>
            <person name="Ponting C.P."/>
            <person name="Pop M."/>
            <person name="Porcelli D."/>
            <person name="Powell J.R."/>
            <person name="Prohaska S."/>
            <person name="Pruitt K."/>
            <person name="Puig M."/>
            <person name="Quesneville H."/>
            <person name="Ram K.R."/>
            <person name="Rand D."/>
            <person name="Rasmussen M.D."/>
            <person name="Reed L.K."/>
            <person name="Reenan R."/>
            <person name="Reily A."/>
            <person name="Remington K.A."/>
            <person name="Rieger T.T."/>
            <person name="Ritchie M.G."/>
            <person name="Robin C."/>
            <person name="Rogers Y.H."/>
            <person name="Rohde C."/>
            <person name="Rozas J."/>
            <person name="Rubenfield M.J."/>
            <person name="Ruiz A."/>
            <person name="Russo S."/>
            <person name="Salzberg S.L."/>
            <person name="Sanchez-Gracia A."/>
            <person name="Saranga D.J."/>
            <person name="Sato H."/>
            <person name="Schaeffer S.W."/>
            <person name="Schatz M.C."/>
            <person name="Schlenke T."/>
            <person name="Schwartz R."/>
            <person name="Segarra C."/>
            <person name="Singh R.S."/>
            <person name="Sirot L."/>
            <person name="Sirota M."/>
            <person name="Sisneros N.B."/>
            <person name="Smith C.D."/>
            <person name="Smith T.F."/>
            <person name="Spieth J."/>
            <person name="Stage D.E."/>
            <person name="Stark A."/>
            <person name="Stephan W."/>
            <person name="Strausberg R.L."/>
            <person name="Strempel S."/>
            <person name="Sturgill D."/>
            <person name="Sutton G."/>
            <person name="Sutton G.G."/>
            <person name="Tao W."/>
            <person name="Teichmann S."/>
            <person name="Tobari Y.N."/>
            <person name="Tomimura Y."/>
            <person name="Tsolas J.M."/>
            <person name="Valente V.L."/>
            <person name="Venter E."/>
            <person name="Venter J.C."/>
            <person name="Vicario S."/>
            <person name="Vieira F.G."/>
            <person name="Vilella A.J."/>
            <person name="Villasante A."/>
            <person name="Walenz B."/>
            <person name="Wang J."/>
            <person name="Wasserman M."/>
            <person name="Watts T."/>
            <person name="Wilson D."/>
            <person name="Wilson R.K."/>
            <person name="Wing R.A."/>
            <person name="Wolfner M.F."/>
            <person name="Wong A."/>
            <person name="Wong G.K."/>
            <person name="Wu C.I."/>
            <person name="Wu G."/>
            <person name="Yamamoto D."/>
            <person name="Yang H.P."/>
            <person name="Yang S.P."/>
            <person name="Yorke J.A."/>
            <person name="Yoshida K."/>
            <person name="Zdobnov E."/>
            <person name="Zhang P."/>
            <person name="Zhang Y."/>
            <person name="Zimin A.V."/>
            <person name="Baldwin J."/>
            <person name="Abdouelleil A."/>
            <person name="Abdulkadir J."/>
            <person name="Abebe A."/>
            <person name="Abera B."/>
            <person name="Abreu J."/>
            <person name="Acer S.C."/>
            <person name="Aftuck L."/>
            <person name="Alexander A."/>
            <person name="An P."/>
            <person name="Anderson E."/>
            <person name="Anderson S."/>
            <person name="Arachi H."/>
            <person name="Azer M."/>
            <person name="Bachantsang P."/>
            <person name="Barry A."/>
            <person name="Bayul T."/>
            <person name="Berlin A."/>
            <person name="Bessette D."/>
            <person name="Bloom T."/>
            <person name="Blye J."/>
            <person name="Boguslavskiy L."/>
            <person name="Bonnet C."/>
            <person name="Boukhgalter B."/>
            <person name="Bourzgui I."/>
            <person name="Brown A."/>
            <person name="Cahill P."/>
            <person name="Channer S."/>
            <person name="Cheshatsang Y."/>
            <person name="Chuda L."/>
            <person name="Citroen M."/>
            <person name="Collymore A."/>
            <person name="Cooke P."/>
            <person name="Costello M."/>
            <person name="D'Aco K."/>
            <person name="Daza R."/>
            <person name="De Haan G."/>
            <person name="DeGray S."/>
            <person name="DeMaso C."/>
            <person name="Dhargay N."/>
            <person name="Dooley K."/>
            <person name="Dooley E."/>
            <person name="Doricent M."/>
            <person name="Dorje P."/>
            <person name="Dorjee K."/>
            <person name="Dupes A."/>
            <person name="Elong R."/>
            <person name="Falk J."/>
            <person name="Farina A."/>
            <person name="Faro S."/>
            <person name="Ferguson D."/>
            <person name="Fisher S."/>
            <person name="Foley C.D."/>
            <person name="Franke A."/>
            <person name="Friedrich D."/>
            <person name="Gadbois L."/>
            <person name="Gearin G."/>
            <person name="Gearin C.R."/>
            <person name="Giannoukos G."/>
            <person name="Goode T."/>
            <person name="Graham J."/>
            <person name="Grandbois E."/>
            <person name="Grewal S."/>
            <person name="Gyaltsen K."/>
            <person name="Hafez N."/>
            <person name="Hagos B."/>
            <person name="Hall J."/>
            <person name="Henson C."/>
            <person name="Hollinger A."/>
            <person name="Honan T."/>
            <person name="Huard M.D."/>
            <person name="Hughes L."/>
            <person name="Hurhula B."/>
            <person name="Husby M.E."/>
            <person name="Kamat A."/>
            <person name="Kanga B."/>
            <person name="Kashin S."/>
            <person name="Khazanovich D."/>
            <person name="Kisner P."/>
            <person name="Lance K."/>
            <person name="Lara M."/>
            <person name="Lee W."/>
            <person name="Lennon N."/>
            <person name="Letendre F."/>
            <person name="LeVine R."/>
            <person name="Lipovsky A."/>
            <person name="Liu X."/>
            <person name="Liu J."/>
            <person name="Liu S."/>
            <person name="Lokyitsang T."/>
            <person name="Lokyitsang Y."/>
            <person name="Lubonja R."/>
            <person name="Lui A."/>
            <person name="MacDonald P."/>
            <person name="Magnisalis V."/>
            <person name="Maru K."/>
            <person name="Matthews C."/>
            <person name="McCusker W."/>
            <person name="McDonough S."/>
            <person name="Mehta T."/>
            <person name="Meldrim J."/>
            <person name="Meneus L."/>
            <person name="Mihai O."/>
            <person name="Mihalev A."/>
            <person name="Mihova T."/>
            <person name="Mittelman R."/>
            <person name="Mlenga V."/>
            <person name="Montmayeur A."/>
            <person name="Mulrain L."/>
            <person name="Navidi A."/>
            <person name="Naylor J."/>
            <person name="Negash T."/>
            <person name="Nguyen T."/>
            <person name="Nguyen N."/>
            <person name="Nicol R."/>
            <person name="Norbu C."/>
            <person name="Norbu N."/>
            <person name="Novod N."/>
            <person name="O'Neill B."/>
            <person name="Osman S."/>
            <person name="Markiewicz E."/>
            <person name="Oyono O.L."/>
            <person name="Patti C."/>
            <person name="Phunkhang P."/>
            <person name="Pierre F."/>
            <person name="Priest M."/>
            <person name="Raghuraman S."/>
            <person name="Rege F."/>
            <person name="Reyes R."/>
            <person name="Rise C."/>
            <person name="Rogov P."/>
            <person name="Ross K."/>
            <person name="Ryan E."/>
            <person name="Settipalli S."/>
            <person name="Shea T."/>
            <person name="Sherpa N."/>
            <person name="Shi L."/>
            <person name="Shih D."/>
            <person name="Sparrow T."/>
            <person name="Spaulding J."/>
            <person name="Stalker J."/>
            <person name="Stange-Thomann N."/>
            <person name="Stavropoulos S."/>
            <person name="Stone C."/>
            <person name="Strader C."/>
            <person name="Tesfaye S."/>
            <person name="Thomson T."/>
            <person name="Thoulutsang Y."/>
            <person name="Thoulutsang D."/>
            <person name="Topham K."/>
            <person name="Topping I."/>
            <person name="Tsamla T."/>
            <person name="Vassiliev H."/>
            <person name="Vo A."/>
            <person name="Wangchuk T."/>
            <person name="Wangdi T."/>
            <person name="Weiand M."/>
            <person name="Wilkinson J."/>
            <person name="Wilson A."/>
            <person name="Yadav S."/>
            <person name="Young G."/>
            <person name="Yu Q."/>
            <person name="Zembek L."/>
            <person name="Zhong D."/>
            <person name="Zimmer A."/>
            <person name="Zwirko Z."/>
            <person name="Jaffe D.B."/>
            <person name="Alvarez P."/>
            <person name="Brockman W."/>
            <person name="Butler J."/>
            <person name="Chin C."/>
            <person name="Gnerre S."/>
            <person name="Grabherr M."/>
            <person name="Kleber M."/>
            <person name="Mauceli E."/>
            <person name="MacCallum I."/>
        </authorList>
    </citation>
    <scope>NUCLEOTIDE SEQUENCE [LARGE SCALE GENOMIC DNA]</scope>
    <source>
        <strain evidence="3">Tucson 14024-0371.13</strain>
    </source>
</reference>
<name>A0A0P8XTL8_DROAN</name>
<evidence type="ECO:0000256" key="1">
    <source>
        <dbReference type="SAM" id="Coils"/>
    </source>
</evidence>
<keyword evidence="1" id="KW-0175">Coiled coil</keyword>
<proteinExistence type="predicted"/>
<feature type="coiled-coil region" evidence="1">
    <location>
        <begin position="288"/>
        <end position="315"/>
    </location>
</feature>
<gene>
    <name evidence="2" type="primary">Dana\GF28006</name>
    <name evidence="2" type="ORF">GF28006</name>
</gene>
<protein>
    <submittedName>
        <fullName evidence="2">Uncharacterized protein</fullName>
    </submittedName>
</protein>
<feature type="coiled-coil region" evidence="1">
    <location>
        <begin position="360"/>
        <end position="394"/>
    </location>
</feature>
<dbReference type="Proteomes" id="UP000007801">
    <property type="component" value="Unassembled WGS sequence"/>
</dbReference>
<dbReference type="STRING" id="7217.A0A0P8XTL8"/>
<dbReference type="OrthoDB" id="7857491at2759"/>